<dbReference type="GO" id="GO:0003700">
    <property type="term" value="F:DNA-binding transcription factor activity"/>
    <property type="evidence" value="ECO:0007669"/>
    <property type="project" value="TreeGrafter"/>
</dbReference>
<gene>
    <name evidence="3" type="ORF">RNA01_44720</name>
</gene>
<reference evidence="3 4" key="1">
    <citation type="submission" date="2019-07" db="EMBL/GenBank/DDBJ databases">
        <title>Whole genome shotgun sequence of Rhizobium naphthalenivorans NBRC 107585.</title>
        <authorList>
            <person name="Hosoyama A."/>
            <person name="Uohara A."/>
            <person name="Ohji S."/>
            <person name="Ichikawa N."/>
        </authorList>
    </citation>
    <scope>NUCLEOTIDE SEQUENCE [LARGE SCALE GENOMIC DNA]</scope>
    <source>
        <strain evidence="3 4">NBRC 107585</strain>
    </source>
</reference>
<dbReference type="PANTHER" id="PTHR46797">
    <property type="entry name" value="HTH-TYPE TRANSCRIPTIONAL REGULATOR"/>
    <property type="match status" value="1"/>
</dbReference>
<organism evidence="3 4">
    <name type="scientific">Ciceribacter naphthalenivorans</name>
    <dbReference type="NCBI Taxonomy" id="1118451"/>
    <lineage>
        <taxon>Bacteria</taxon>
        <taxon>Pseudomonadati</taxon>
        <taxon>Pseudomonadota</taxon>
        <taxon>Alphaproteobacteria</taxon>
        <taxon>Hyphomicrobiales</taxon>
        <taxon>Rhizobiaceae</taxon>
        <taxon>Ciceribacter</taxon>
    </lineage>
</organism>
<dbReference type="Pfam" id="PF01381">
    <property type="entry name" value="HTH_3"/>
    <property type="match status" value="1"/>
</dbReference>
<dbReference type="CDD" id="cd00093">
    <property type="entry name" value="HTH_XRE"/>
    <property type="match status" value="1"/>
</dbReference>
<dbReference type="GO" id="GO:0005829">
    <property type="term" value="C:cytosol"/>
    <property type="evidence" value="ECO:0007669"/>
    <property type="project" value="TreeGrafter"/>
</dbReference>
<sequence>MNGRARVAWNLRRIRAEKQITQEALAVDAGVDRTTISGIERAEFNPSLDLLDRLCAALSVDLAELLVVPAAHEGVPPLPLKAGRKPKR</sequence>
<comment type="caution">
    <text evidence="3">The sequence shown here is derived from an EMBL/GenBank/DDBJ whole genome shotgun (WGS) entry which is preliminary data.</text>
</comment>
<accession>A0A512HQA6</accession>
<evidence type="ECO:0000313" key="3">
    <source>
        <dbReference type="EMBL" id="GEO87540.1"/>
    </source>
</evidence>
<evidence type="ECO:0000313" key="4">
    <source>
        <dbReference type="Proteomes" id="UP000321717"/>
    </source>
</evidence>
<dbReference type="SMART" id="SM00530">
    <property type="entry name" value="HTH_XRE"/>
    <property type="match status" value="1"/>
</dbReference>
<keyword evidence="1" id="KW-0238">DNA-binding</keyword>
<dbReference type="InterPro" id="IPR010982">
    <property type="entry name" value="Lambda_DNA-bd_dom_sf"/>
</dbReference>
<feature type="domain" description="HTH cro/C1-type" evidence="2">
    <location>
        <begin position="11"/>
        <end position="65"/>
    </location>
</feature>
<evidence type="ECO:0000256" key="1">
    <source>
        <dbReference type="ARBA" id="ARBA00023125"/>
    </source>
</evidence>
<proteinExistence type="predicted"/>
<dbReference type="SUPFAM" id="SSF47413">
    <property type="entry name" value="lambda repressor-like DNA-binding domains"/>
    <property type="match status" value="1"/>
</dbReference>
<dbReference type="InterPro" id="IPR050807">
    <property type="entry name" value="TransReg_Diox_bact_type"/>
</dbReference>
<dbReference type="PROSITE" id="PS50943">
    <property type="entry name" value="HTH_CROC1"/>
    <property type="match status" value="1"/>
</dbReference>
<dbReference type="InterPro" id="IPR001387">
    <property type="entry name" value="Cro/C1-type_HTH"/>
</dbReference>
<protein>
    <submittedName>
        <fullName evidence="3">Transcriptional regulator</fullName>
    </submittedName>
</protein>
<keyword evidence="4" id="KW-1185">Reference proteome</keyword>
<dbReference type="Proteomes" id="UP000321717">
    <property type="component" value="Unassembled WGS sequence"/>
</dbReference>
<name>A0A512HQA6_9HYPH</name>
<dbReference type="EMBL" id="BJZP01000050">
    <property type="protein sequence ID" value="GEO87540.1"/>
    <property type="molecule type" value="Genomic_DNA"/>
</dbReference>
<dbReference type="Gene3D" id="1.10.260.40">
    <property type="entry name" value="lambda repressor-like DNA-binding domains"/>
    <property type="match status" value="1"/>
</dbReference>
<dbReference type="OrthoDB" id="9815697at2"/>
<dbReference type="RefSeq" id="WP_147182330.1">
    <property type="nucleotide sequence ID" value="NZ_BJZP01000050.1"/>
</dbReference>
<dbReference type="GO" id="GO:0003677">
    <property type="term" value="F:DNA binding"/>
    <property type="evidence" value="ECO:0007669"/>
    <property type="project" value="UniProtKB-KW"/>
</dbReference>
<dbReference type="AlphaFoldDB" id="A0A512HQA6"/>
<evidence type="ECO:0000259" key="2">
    <source>
        <dbReference type="PROSITE" id="PS50943"/>
    </source>
</evidence>
<dbReference type="PANTHER" id="PTHR46797:SF1">
    <property type="entry name" value="METHYLPHOSPHONATE SYNTHASE"/>
    <property type="match status" value="1"/>
</dbReference>